<dbReference type="InterPro" id="IPR019261">
    <property type="entry name" value="PARG_cat_microbial"/>
</dbReference>
<dbReference type="Proteomes" id="UP000291191">
    <property type="component" value="Unassembled WGS sequence"/>
</dbReference>
<dbReference type="Pfam" id="PF10021">
    <property type="entry name" value="PARG_cat_microb"/>
    <property type="match status" value="1"/>
</dbReference>
<sequence>MTNTWNAEIWKKEFLLASQNKDRNQLRKLRAEVFQDTVTHVGNSRYVSAGKTIQIAGEASMIHHTKFYCEQISSAHTQAEMQTIVHTINGDTLVVAKSLLDEGLHPAVLNMASRQNPGGGVYSGAGAQEENLFRRTNLFRSLFQFAPYAEEYGLDKSTDQYPLDRNWGGIYTPQACVFRGTETDGYPLLEEPYYLDFIAVPAINRPELGTDGLIVPYLVDATKNKMRTIFRIALANNNDSLVLGAMGCGAFRNPPAHVARIFHEVMDEAEFKNRFKKIVFAILDDHNTGHKHNPNGNLQPFEKEFQSYNKNEEEAQEKYFYGRI</sequence>
<dbReference type="InterPro" id="IPR012664">
    <property type="entry name" value="CHP02452"/>
</dbReference>
<dbReference type="EMBL" id="RCXO01000034">
    <property type="protein sequence ID" value="RYT77387.1"/>
    <property type="molecule type" value="Genomic_DNA"/>
</dbReference>
<dbReference type="InterPro" id="IPR043472">
    <property type="entry name" value="Macro_dom-like"/>
</dbReference>
<dbReference type="RefSeq" id="WP_130070267.1">
    <property type="nucleotide sequence ID" value="NZ_RCXO01000034.1"/>
</dbReference>
<organism evidence="2 3">
    <name type="scientific">Bacteroides intestinalis</name>
    <dbReference type="NCBI Taxonomy" id="329854"/>
    <lineage>
        <taxon>Bacteria</taxon>
        <taxon>Pseudomonadati</taxon>
        <taxon>Bacteroidota</taxon>
        <taxon>Bacteroidia</taxon>
        <taxon>Bacteroidales</taxon>
        <taxon>Bacteroidaceae</taxon>
        <taxon>Bacteroides</taxon>
    </lineage>
</organism>
<dbReference type="NCBIfam" id="TIGR02452">
    <property type="entry name" value="TIGR02452 family protein"/>
    <property type="match status" value="1"/>
</dbReference>
<name>A0A4Q5H932_9BACE</name>
<dbReference type="AlphaFoldDB" id="A0A4Q5H932"/>
<dbReference type="PANTHER" id="PTHR35596:SF1">
    <property type="entry name" value="MICROBIAL-TYPE PARG CATALYTIC DOMAIN-CONTAINING PROTEIN"/>
    <property type="match status" value="1"/>
</dbReference>
<dbReference type="SUPFAM" id="SSF52949">
    <property type="entry name" value="Macro domain-like"/>
    <property type="match status" value="1"/>
</dbReference>
<dbReference type="PIRSF" id="PIRSF014899">
    <property type="entry name" value="UCP014899"/>
    <property type="match status" value="1"/>
</dbReference>
<reference evidence="2 3" key="1">
    <citation type="journal article" date="2019" name="Science, e1252229">
        <title>Invertible promoters mediate bacterial phase variation, antibiotic resistance, and host adaptation in the gut.</title>
        <authorList>
            <person name="Jiang X."/>
            <person name="Hall A.B."/>
            <person name="Arthur T.D."/>
            <person name="Plichta D.R."/>
            <person name="Covington C.T."/>
            <person name="Poyet M."/>
            <person name="Crothers J."/>
            <person name="Moses P.L."/>
            <person name="Tolonen A.C."/>
            <person name="Vlamakis H."/>
            <person name="Alm E.J."/>
            <person name="Xavier R.J."/>
        </authorList>
    </citation>
    <scope>NUCLEOTIDE SEQUENCE [LARGE SCALE GENOMIC DNA]</scope>
    <source>
        <strain evidence="3">bf_0095</strain>
    </source>
</reference>
<evidence type="ECO:0000313" key="2">
    <source>
        <dbReference type="EMBL" id="RYT77387.1"/>
    </source>
</evidence>
<comment type="caution">
    <text evidence="2">The sequence shown here is derived from an EMBL/GenBank/DDBJ whole genome shotgun (WGS) entry which is preliminary data.</text>
</comment>
<protein>
    <submittedName>
        <fullName evidence="2">TIGR02452 family protein</fullName>
    </submittedName>
</protein>
<dbReference type="PANTHER" id="PTHR35596">
    <property type="entry name" value="DUF2263 DOMAIN-CONTAINING PROTEIN"/>
    <property type="match status" value="1"/>
</dbReference>
<evidence type="ECO:0000313" key="3">
    <source>
        <dbReference type="Proteomes" id="UP000291191"/>
    </source>
</evidence>
<dbReference type="Gene3D" id="3.40.220.10">
    <property type="entry name" value="Leucine Aminopeptidase, subunit E, domain 1"/>
    <property type="match status" value="1"/>
</dbReference>
<keyword evidence="3" id="KW-1185">Reference proteome</keyword>
<accession>A0A4Q5H932</accession>
<proteinExistence type="predicted"/>
<feature type="domain" description="Microbial-type PARG catalytic" evidence="1">
    <location>
        <begin position="35"/>
        <end position="179"/>
    </location>
</feature>
<evidence type="ECO:0000259" key="1">
    <source>
        <dbReference type="Pfam" id="PF10021"/>
    </source>
</evidence>
<gene>
    <name evidence="2" type="ORF">EAJ06_20070</name>
</gene>
<dbReference type="OrthoDB" id="9806181at2"/>